<evidence type="ECO:0000313" key="6">
    <source>
        <dbReference type="EMBL" id="RUT78991.1"/>
    </source>
</evidence>
<feature type="transmembrane region" description="Helical" evidence="4">
    <location>
        <begin position="6"/>
        <end position="23"/>
    </location>
</feature>
<dbReference type="PROSITE" id="PS01124">
    <property type="entry name" value="HTH_ARAC_FAMILY_2"/>
    <property type="match status" value="1"/>
</dbReference>
<feature type="transmembrane region" description="Helical" evidence="4">
    <location>
        <begin position="99"/>
        <end position="115"/>
    </location>
</feature>
<dbReference type="PANTHER" id="PTHR43280:SF29">
    <property type="entry name" value="ARAC-FAMILY TRANSCRIPTIONAL REGULATOR"/>
    <property type="match status" value="1"/>
</dbReference>
<feature type="transmembrane region" description="Helical" evidence="4">
    <location>
        <begin position="168"/>
        <end position="189"/>
    </location>
</feature>
<keyword evidence="4" id="KW-1133">Transmembrane helix</keyword>
<dbReference type="SUPFAM" id="SSF46689">
    <property type="entry name" value="Homeodomain-like"/>
    <property type="match status" value="1"/>
</dbReference>
<dbReference type="InterPro" id="IPR009057">
    <property type="entry name" value="Homeodomain-like_sf"/>
</dbReference>
<name>A0A434AWU0_9BACT</name>
<organism evidence="6 7">
    <name type="scientific">Ancylomarina longa</name>
    <dbReference type="NCBI Taxonomy" id="2487017"/>
    <lineage>
        <taxon>Bacteria</taxon>
        <taxon>Pseudomonadati</taxon>
        <taxon>Bacteroidota</taxon>
        <taxon>Bacteroidia</taxon>
        <taxon>Marinilabiliales</taxon>
        <taxon>Marinifilaceae</taxon>
        <taxon>Ancylomarina</taxon>
    </lineage>
</organism>
<feature type="transmembrane region" description="Helical" evidence="4">
    <location>
        <begin position="35"/>
        <end position="55"/>
    </location>
</feature>
<dbReference type="RefSeq" id="WP_127343046.1">
    <property type="nucleotide sequence ID" value="NZ_RJJX01000005.1"/>
</dbReference>
<evidence type="ECO:0000256" key="3">
    <source>
        <dbReference type="ARBA" id="ARBA00023163"/>
    </source>
</evidence>
<keyword evidence="1" id="KW-0805">Transcription regulation</keyword>
<evidence type="ECO:0000256" key="2">
    <source>
        <dbReference type="ARBA" id="ARBA00023125"/>
    </source>
</evidence>
<gene>
    <name evidence="6" type="ORF">DLK05_05790</name>
</gene>
<sequence>MNINSYIVILIYGSLVLLSFLLISNPLRVNKKANFWFGIFLFLWSTFWLEEIFILTDINKMKSSLLITVHFIQFFTPIILYFSILHYSNPDFKFKKSDSKYFVLPLIFLVGLLLQKTTKQSSLIQNVLTGLIIIQALFYAIASYVKIKKHKQKIDLFSSNTSEIDLKWLEYIIIAILILSIFIGVYNLLLTTPYLNVFGNIVSVIIVFFIAYNVLKQKEIFLLNENERNQIIAINQDNTINKKNIISDKDLMELKLKLSQIMEDKHLYLDCELNLKKLAELIDVTPHKLSYIINAGFNENFFLFINKYRVDKAKELLLENETNHLSNLGIAYESGFNSKTSFYTTFKKITNQTPSEFKKKSSTL</sequence>
<evidence type="ECO:0000256" key="1">
    <source>
        <dbReference type="ARBA" id="ARBA00023015"/>
    </source>
</evidence>
<keyword evidence="3" id="KW-0804">Transcription</keyword>
<keyword evidence="7" id="KW-1185">Reference proteome</keyword>
<evidence type="ECO:0000259" key="5">
    <source>
        <dbReference type="PROSITE" id="PS01124"/>
    </source>
</evidence>
<evidence type="ECO:0000313" key="7">
    <source>
        <dbReference type="Proteomes" id="UP000282985"/>
    </source>
</evidence>
<feature type="transmembrane region" description="Helical" evidence="4">
    <location>
        <begin position="127"/>
        <end position="147"/>
    </location>
</feature>
<reference evidence="6 7" key="1">
    <citation type="submission" date="2018-11" db="EMBL/GenBank/DDBJ databases">
        <title>Parancylomarina longa gen. nov., sp. nov., isolated from sediments of southern Okinawa.</title>
        <authorList>
            <person name="Fu T."/>
        </authorList>
    </citation>
    <scope>NUCLEOTIDE SEQUENCE [LARGE SCALE GENOMIC DNA]</scope>
    <source>
        <strain evidence="6 7">T3-2 S1-C</strain>
    </source>
</reference>
<keyword evidence="4" id="KW-0812">Transmembrane</keyword>
<feature type="transmembrane region" description="Helical" evidence="4">
    <location>
        <begin position="67"/>
        <end position="87"/>
    </location>
</feature>
<dbReference type="AlphaFoldDB" id="A0A434AWU0"/>
<comment type="caution">
    <text evidence="6">The sequence shown here is derived from an EMBL/GenBank/DDBJ whole genome shotgun (WGS) entry which is preliminary data.</text>
</comment>
<dbReference type="SMART" id="SM00342">
    <property type="entry name" value="HTH_ARAC"/>
    <property type="match status" value="1"/>
</dbReference>
<dbReference type="GO" id="GO:0003700">
    <property type="term" value="F:DNA-binding transcription factor activity"/>
    <property type="evidence" value="ECO:0007669"/>
    <property type="project" value="InterPro"/>
</dbReference>
<keyword evidence="4" id="KW-0472">Membrane</keyword>
<protein>
    <submittedName>
        <fullName evidence="6">AraC family transcriptional regulator</fullName>
    </submittedName>
</protein>
<dbReference type="GO" id="GO:0043565">
    <property type="term" value="F:sequence-specific DNA binding"/>
    <property type="evidence" value="ECO:0007669"/>
    <property type="project" value="InterPro"/>
</dbReference>
<proteinExistence type="predicted"/>
<keyword evidence="2" id="KW-0238">DNA-binding</keyword>
<dbReference type="Proteomes" id="UP000282985">
    <property type="component" value="Unassembled WGS sequence"/>
</dbReference>
<evidence type="ECO:0000256" key="4">
    <source>
        <dbReference type="SAM" id="Phobius"/>
    </source>
</evidence>
<dbReference type="EMBL" id="RJJX01000005">
    <property type="protein sequence ID" value="RUT78991.1"/>
    <property type="molecule type" value="Genomic_DNA"/>
</dbReference>
<dbReference type="Pfam" id="PF12833">
    <property type="entry name" value="HTH_18"/>
    <property type="match status" value="1"/>
</dbReference>
<dbReference type="Gene3D" id="1.10.10.60">
    <property type="entry name" value="Homeodomain-like"/>
    <property type="match status" value="1"/>
</dbReference>
<accession>A0A434AWU0</accession>
<feature type="transmembrane region" description="Helical" evidence="4">
    <location>
        <begin position="195"/>
        <end position="215"/>
    </location>
</feature>
<dbReference type="PANTHER" id="PTHR43280">
    <property type="entry name" value="ARAC-FAMILY TRANSCRIPTIONAL REGULATOR"/>
    <property type="match status" value="1"/>
</dbReference>
<feature type="domain" description="HTH araC/xylS-type" evidence="5">
    <location>
        <begin position="256"/>
        <end position="360"/>
    </location>
</feature>
<dbReference type="InterPro" id="IPR018060">
    <property type="entry name" value="HTH_AraC"/>
</dbReference>
<dbReference type="OrthoDB" id="1157591at2"/>